<dbReference type="OrthoDB" id="10262526at2759"/>
<dbReference type="Proteomes" id="UP000604825">
    <property type="component" value="Unassembled WGS sequence"/>
</dbReference>
<feature type="compositionally biased region" description="Low complexity" evidence="1">
    <location>
        <begin position="37"/>
        <end position="46"/>
    </location>
</feature>
<accession>A0A811PMM4</accession>
<evidence type="ECO:0000313" key="2">
    <source>
        <dbReference type="EMBL" id="CAD6245780.1"/>
    </source>
</evidence>
<proteinExistence type="predicted"/>
<protein>
    <submittedName>
        <fullName evidence="2">Uncharacterized protein</fullName>
    </submittedName>
</protein>
<sequence length="171" mass="18477">MEGMAPLYPNASIHVQNPNLRPQHRRALPRSTQCKTSSGSSPASVAAGGGTDGGIDAVRTMVAVCLLELVPFGVIDDATLTRRLQSKRRPARPRPKRCSGRPRRGAWGLCARYGCSCAPSHREDSDGLQIEEAFIGGKHMTMVWAIGRSKLLKELPESSSVLQIQPPPTPQ</sequence>
<gene>
    <name evidence="2" type="ORF">NCGR_LOCUS30069</name>
</gene>
<reference evidence="2" key="1">
    <citation type="submission" date="2020-10" db="EMBL/GenBank/DDBJ databases">
        <authorList>
            <person name="Han B."/>
            <person name="Lu T."/>
            <person name="Zhao Q."/>
            <person name="Huang X."/>
            <person name="Zhao Y."/>
        </authorList>
    </citation>
    <scope>NUCLEOTIDE SEQUENCE</scope>
</reference>
<feature type="region of interest" description="Disordered" evidence="1">
    <location>
        <begin position="23"/>
        <end position="50"/>
    </location>
</feature>
<evidence type="ECO:0000256" key="1">
    <source>
        <dbReference type="SAM" id="MobiDB-lite"/>
    </source>
</evidence>
<dbReference type="AlphaFoldDB" id="A0A811PMM4"/>
<name>A0A811PMM4_9POAL</name>
<keyword evidence="3" id="KW-1185">Reference proteome</keyword>
<evidence type="ECO:0000313" key="3">
    <source>
        <dbReference type="Proteomes" id="UP000604825"/>
    </source>
</evidence>
<dbReference type="EMBL" id="CAJGYO010000007">
    <property type="protein sequence ID" value="CAD6245780.1"/>
    <property type="molecule type" value="Genomic_DNA"/>
</dbReference>
<comment type="caution">
    <text evidence="2">The sequence shown here is derived from an EMBL/GenBank/DDBJ whole genome shotgun (WGS) entry which is preliminary data.</text>
</comment>
<organism evidence="2 3">
    <name type="scientific">Miscanthus lutarioriparius</name>
    <dbReference type="NCBI Taxonomy" id="422564"/>
    <lineage>
        <taxon>Eukaryota</taxon>
        <taxon>Viridiplantae</taxon>
        <taxon>Streptophyta</taxon>
        <taxon>Embryophyta</taxon>
        <taxon>Tracheophyta</taxon>
        <taxon>Spermatophyta</taxon>
        <taxon>Magnoliopsida</taxon>
        <taxon>Liliopsida</taxon>
        <taxon>Poales</taxon>
        <taxon>Poaceae</taxon>
        <taxon>PACMAD clade</taxon>
        <taxon>Panicoideae</taxon>
        <taxon>Andropogonodae</taxon>
        <taxon>Andropogoneae</taxon>
        <taxon>Saccharinae</taxon>
        <taxon>Miscanthus</taxon>
    </lineage>
</organism>